<keyword evidence="7" id="KW-1185">Reference proteome</keyword>
<dbReference type="Pfam" id="PF04055">
    <property type="entry name" value="Radical_SAM"/>
    <property type="match status" value="1"/>
</dbReference>
<dbReference type="InterPro" id="IPR023885">
    <property type="entry name" value="4Fe4S-binding_SPASM_dom"/>
</dbReference>
<dbReference type="InterPro" id="IPR013785">
    <property type="entry name" value="Aldolase_TIM"/>
</dbReference>
<keyword evidence="4" id="KW-0411">Iron-sulfur</keyword>
<dbReference type="RefSeq" id="WP_076762547.1">
    <property type="nucleotide sequence ID" value="NZ_JARMMH010000013.1"/>
</dbReference>
<proteinExistence type="predicted"/>
<reference evidence="6 7" key="1">
    <citation type="submission" date="2017-01" db="EMBL/GenBank/DDBJ databases">
        <title>Bacillus phylogenomics.</title>
        <authorList>
            <person name="Dunlap C."/>
        </authorList>
    </citation>
    <scope>NUCLEOTIDE SEQUENCE [LARGE SCALE GENOMIC DNA]</scope>
    <source>
        <strain evidence="6 7">NRRL B-41282</strain>
    </source>
</reference>
<evidence type="ECO:0000256" key="1">
    <source>
        <dbReference type="ARBA" id="ARBA00022691"/>
    </source>
</evidence>
<dbReference type="InterPro" id="IPR050377">
    <property type="entry name" value="Radical_SAM_PqqE_MftC-like"/>
</dbReference>
<evidence type="ECO:0000256" key="3">
    <source>
        <dbReference type="ARBA" id="ARBA00023004"/>
    </source>
</evidence>
<comment type="caution">
    <text evidence="6">The sequence shown here is derived from an EMBL/GenBank/DDBJ whole genome shotgun (WGS) entry which is preliminary data.</text>
</comment>
<dbReference type="Proteomes" id="UP000187367">
    <property type="component" value="Unassembled WGS sequence"/>
</dbReference>
<evidence type="ECO:0000313" key="7">
    <source>
        <dbReference type="Proteomes" id="UP000187367"/>
    </source>
</evidence>
<protein>
    <submittedName>
        <fullName evidence="6">Radical SAM/SPASM domain-containing protein</fullName>
    </submittedName>
</protein>
<keyword evidence="1" id="KW-0949">S-adenosyl-L-methionine</keyword>
<dbReference type="GO" id="GO:0051536">
    <property type="term" value="F:iron-sulfur cluster binding"/>
    <property type="evidence" value="ECO:0007669"/>
    <property type="project" value="UniProtKB-KW"/>
</dbReference>
<dbReference type="PROSITE" id="PS51918">
    <property type="entry name" value="RADICAL_SAM"/>
    <property type="match status" value="1"/>
</dbReference>
<dbReference type="GO" id="GO:0003824">
    <property type="term" value="F:catalytic activity"/>
    <property type="evidence" value="ECO:0007669"/>
    <property type="project" value="InterPro"/>
</dbReference>
<dbReference type="Gene3D" id="1.10.10.1150">
    <property type="entry name" value="Coenzyme PQQ synthesis protein D (PqqD)"/>
    <property type="match status" value="1"/>
</dbReference>
<name>A0A1R1Q7A0_9BACI</name>
<gene>
    <name evidence="6" type="ORF">BW143_21890</name>
</gene>
<dbReference type="InterPro" id="IPR058240">
    <property type="entry name" value="rSAM_sf"/>
</dbReference>
<dbReference type="SMART" id="SM00729">
    <property type="entry name" value="Elp3"/>
    <property type="match status" value="1"/>
</dbReference>
<dbReference type="EMBL" id="MTJL01000059">
    <property type="protein sequence ID" value="OMH98167.1"/>
    <property type="molecule type" value="Genomic_DNA"/>
</dbReference>
<dbReference type="SFLD" id="SFLDF00516">
    <property type="entry name" value="thurincin_H_(ThnB-like)"/>
    <property type="match status" value="1"/>
</dbReference>
<dbReference type="OrthoDB" id="9782387at2"/>
<keyword evidence="3" id="KW-0408">Iron</keyword>
<dbReference type="InterPro" id="IPR041881">
    <property type="entry name" value="PqqD_sf"/>
</dbReference>
<dbReference type="SFLD" id="SFLDS00029">
    <property type="entry name" value="Radical_SAM"/>
    <property type="match status" value="1"/>
</dbReference>
<evidence type="ECO:0000256" key="2">
    <source>
        <dbReference type="ARBA" id="ARBA00022723"/>
    </source>
</evidence>
<dbReference type="PANTHER" id="PTHR11228">
    <property type="entry name" value="RADICAL SAM DOMAIN PROTEIN"/>
    <property type="match status" value="1"/>
</dbReference>
<sequence length="462" mass="52844">MIELKGYLVWNEKLLIRKFANNYEAMLVVKRNPTETAPTLKNENTFTINQTALEIIQLINGTKTYNEIVYLLSSKYNENPLSVKEKLTSFFENVSKLYNLNIDTIEQPKKVPVNLIEEKTIYPKVASIEITNRCNVRCRHCYGDFGEVKPAVMSLDQVKSLLDDLKEIGVQLIELTGGDITVHPDLKEILLYALELEFAQISLLTNGIALSNKVMDIIIKNTSRTFVQIDMHSLDNNYLTWFFKVPKTLAKIQNNIMKLAENNVRLRIATIVTHLNVHEVEDIAEWVHSLGIESFGVSPVVPMGRAHGCSDLYLNEKDLKTYGEALLKINNKYPKFLTLYQGVRSEIRNCGAITSHVVISPTGDIKICTMHSLDDLSNRIGNVFEKNIREIYDEKIKYINAFFNLQAPQIDSEECKNCEHKQFCSTCFLRSFLKAKEIGDKCAWFKKRVPEIIKEPLLIGQN</sequence>
<dbReference type="SFLD" id="SFLDF00315">
    <property type="entry name" value="antilisterial_bacteriocin_subt"/>
    <property type="match status" value="1"/>
</dbReference>
<dbReference type="SFLD" id="SFLDG01386">
    <property type="entry name" value="main_SPASM_domain-containing"/>
    <property type="match status" value="1"/>
</dbReference>
<accession>A0A1R1Q7A0</accession>
<evidence type="ECO:0000313" key="6">
    <source>
        <dbReference type="EMBL" id="OMH98167.1"/>
    </source>
</evidence>
<keyword evidence="2" id="KW-0479">Metal-binding</keyword>
<dbReference type="AlphaFoldDB" id="A0A1R1Q7A0"/>
<dbReference type="NCBIfam" id="TIGR04085">
    <property type="entry name" value="rSAM_more_4Fe4S"/>
    <property type="match status" value="1"/>
</dbReference>
<feature type="domain" description="Radical SAM core" evidence="5">
    <location>
        <begin position="120"/>
        <end position="344"/>
    </location>
</feature>
<dbReference type="Gene3D" id="3.20.20.70">
    <property type="entry name" value="Aldolase class I"/>
    <property type="match status" value="1"/>
</dbReference>
<dbReference type="InterPro" id="IPR006638">
    <property type="entry name" value="Elp3/MiaA/NifB-like_rSAM"/>
</dbReference>
<accession>A0A1R1RPB6</accession>
<evidence type="ECO:0000259" key="5">
    <source>
        <dbReference type="PROSITE" id="PS51918"/>
    </source>
</evidence>
<dbReference type="SFLD" id="SFLDG01067">
    <property type="entry name" value="SPASM/twitch_domain_containing"/>
    <property type="match status" value="1"/>
</dbReference>
<dbReference type="SUPFAM" id="SSF102114">
    <property type="entry name" value="Radical SAM enzymes"/>
    <property type="match status" value="1"/>
</dbReference>
<organism evidence="6 7">
    <name type="scientific">Bacillus swezeyi</name>
    <dbReference type="NCBI Taxonomy" id="1925020"/>
    <lineage>
        <taxon>Bacteria</taxon>
        <taxon>Bacillati</taxon>
        <taxon>Bacillota</taxon>
        <taxon>Bacilli</taxon>
        <taxon>Bacillales</taxon>
        <taxon>Bacillaceae</taxon>
        <taxon>Bacillus</taxon>
    </lineage>
</organism>
<dbReference type="Pfam" id="PF13186">
    <property type="entry name" value="SPASM"/>
    <property type="match status" value="1"/>
</dbReference>
<dbReference type="InterPro" id="IPR007197">
    <property type="entry name" value="rSAM"/>
</dbReference>
<dbReference type="SFLD" id="SFLDG01216">
    <property type="entry name" value="thioether_bond_formation_requi"/>
    <property type="match status" value="1"/>
</dbReference>
<dbReference type="PANTHER" id="PTHR11228:SF7">
    <property type="entry name" value="PQQA PEPTIDE CYCLASE"/>
    <property type="match status" value="1"/>
</dbReference>
<dbReference type="GO" id="GO:0046872">
    <property type="term" value="F:metal ion binding"/>
    <property type="evidence" value="ECO:0007669"/>
    <property type="project" value="UniProtKB-KW"/>
</dbReference>
<dbReference type="CDD" id="cd01335">
    <property type="entry name" value="Radical_SAM"/>
    <property type="match status" value="1"/>
</dbReference>
<evidence type="ECO:0000256" key="4">
    <source>
        <dbReference type="ARBA" id="ARBA00023014"/>
    </source>
</evidence>